<evidence type="ECO:0000256" key="3">
    <source>
        <dbReference type="ARBA" id="ARBA00022692"/>
    </source>
</evidence>
<dbReference type="EMBL" id="CP012332">
    <property type="protein sequence ID" value="AKU89961.1"/>
    <property type="molecule type" value="Genomic_DNA"/>
</dbReference>
<dbReference type="GO" id="GO:0005886">
    <property type="term" value="C:plasma membrane"/>
    <property type="evidence" value="ECO:0007669"/>
    <property type="project" value="UniProtKB-SubCell"/>
</dbReference>
<keyword evidence="4 6" id="KW-1133">Transmembrane helix</keyword>
<feature type="transmembrane region" description="Helical" evidence="6">
    <location>
        <begin position="224"/>
        <end position="243"/>
    </location>
</feature>
<evidence type="ECO:0000256" key="5">
    <source>
        <dbReference type="ARBA" id="ARBA00023136"/>
    </source>
</evidence>
<dbReference type="STRING" id="1391653.AKJ08_0348"/>
<evidence type="ECO:0000256" key="4">
    <source>
        <dbReference type="ARBA" id="ARBA00022989"/>
    </source>
</evidence>
<proteinExistence type="predicted"/>
<dbReference type="NCBIfam" id="TIGR00765">
    <property type="entry name" value="yihY_not_rbn"/>
    <property type="match status" value="1"/>
</dbReference>
<feature type="transmembrane region" description="Helical" evidence="6">
    <location>
        <begin position="46"/>
        <end position="78"/>
    </location>
</feature>
<feature type="transmembrane region" description="Helical" evidence="6">
    <location>
        <begin position="263"/>
        <end position="285"/>
    </location>
</feature>
<dbReference type="KEGG" id="vin:AKJ08_0348"/>
<dbReference type="InterPro" id="IPR036388">
    <property type="entry name" value="WH-like_DNA-bd_sf"/>
</dbReference>
<accession>A0A0K1P967</accession>
<dbReference type="AlphaFoldDB" id="A0A0K1P967"/>
<gene>
    <name evidence="7" type="ORF">AKJ08_0348</name>
</gene>
<dbReference type="InterPro" id="IPR017039">
    <property type="entry name" value="Virul_fac_BrkB"/>
</dbReference>
<feature type="transmembrane region" description="Helical" evidence="6">
    <location>
        <begin position="192"/>
        <end position="212"/>
    </location>
</feature>
<name>A0A0K1P967_9BACT</name>
<evidence type="ECO:0000256" key="2">
    <source>
        <dbReference type="ARBA" id="ARBA00022475"/>
    </source>
</evidence>
<keyword evidence="2" id="KW-1003">Cell membrane</keyword>
<keyword evidence="5 6" id="KW-0472">Membrane</keyword>
<protein>
    <submittedName>
        <fullName evidence="7">Inner membrane protein YihY, formerly thought to be RNase BN</fullName>
    </submittedName>
</protein>
<dbReference type="Gene3D" id="1.10.10.10">
    <property type="entry name" value="Winged helix-like DNA-binding domain superfamily/Winged helix DNA-binding domain"/>
    <property type="match status" value="1"/>
</dbReference>
<dbReference type="RefSeq" id="WP_050724473.1">
    <property type="nucleotide sequence ID" value="NZ_CP012332.1"/>
</dbReference>
<organism evidence="7 8">
    <name type="scientific">Vulgatibacter incomptus</name>
    <dbReference type="NCBI Taxonomy" id="1391653"/>
    <lineage>
        <taxon>Bacteria</taxon>
        <taxon>Pseudomonadati</taxon>
        <taxon>Myxococcota</taxon>
        <taxon>Myxococcia</taxon>
        <taxon>Myxococcales</taxon>
        <taxon>Cystobacterineae</taxon>
        <taxon>Vulgatibacteraceae</taxon>
        <taxon>Vulgatibacter</taxon>
    </lineage>
</organism>
<dbReference type="PANTHER" id="PTHR30213">
    <property type="entry name" value="INNER MEMBRANE PROTEIN YHJD"/>
    <property type="match status" value="1"/>
</dbReference>
<dbReference type="Pfam" id="PF03631">
    <property type="entry name" value="Virul_fac_BrkB"/>
    <property type="match status" value="1"/>
</dbReference>
<sequence length="422" mass="45739">MQEGARPEETTAVEVPAKRGSLTTWLGSDATRRKLRWLRGFGAERILLRAAALTYLSIVSLVPLLAVGLFGLAALGLFDLRRQVRAFVFENLAVGVREEVVEHLDQLVRNAGKGMMTGGIGVFLLTLSAILLLRNIEKAFDDLWGLGRMRPIAKQIALYLGLLVAGPIVLGLSLAATAAIKGWATYFGEGPLRHLFPLIPLALSAGGFVLLYKIAPAAKVKRRAALVGGLLAASVWELAKYGYATYVVHAIRSDAVYGPLAALPIFLLWIYVSWLIVLFGARIAFAFQHPELLRLESDPRAAARAQELCAIRTALACAEGEFNGSLERLALRIDFADGMVRDVVRDLQRAGLLVHADRAWRLSRPPASIKVGELVQAVRGTIEGRSDPLGARLAEVLRTADTASIDSLSMDLETLRASATFS</sequence>
<evidence type="ECO:0000313" key="7">
    <source>
        <dbReference type="EMBL" id="AKU89961.1"/>
    </source>
</evidence>
<reference evidence="7 8" key="1">
    <citation type="submission" date="2015-08" db="EMBL/GenBank/DDBJ databases">
        <authorList>
            <person name="Babu N.S."/>
            <person name="Beckwith C.J."/>
            <person name="Beseler K.G."/>
            <person name="Brison A."/>
            <person name="Carone J.V."/>
            <person name="Caskin T.P."/>
            <person name="Diamond M."/>
            <person name="Durham M.E."/>
            <person name="Foxe J.M."/>
            <person name="Go M."/>
            <person name="Henderson B.A."/>
            <person name="Jones I.B."/>
            <person name="McGettigan J.A."/>
            <person name="Micheletti S.J."/>
            <person name="Nasrallah M.E."/>
            <person name="Ortiz D."/>
            <person name="Piller C.R."/>
            <person name="Privatt S.R."/>
            <person name="Schneider S.L."/>
            <person name="Sharp S."/>
            <person name="Smith T.C."/>
            <person name="Stanton J.D."/>
            <person name="Ullery H.E."/>
            <person name="Wilson R.J."/>
            <person name="Serrano M.G."/>
            <person name="Buck G."/>
            <person name="Lee V."/>
            <person name="Wang Y."/>
            <person name="Carvalho R."/>
            <person name="Voegtly L."/>
            <person name="Shi R."/>
            <person name="Duckworth R."/>
            <person name="Johnson A."/>
            <person name="Loviza R."/>
            <person name="Walstead R."/>
            <person name="Shah Z."/>
            <person name="Kiflezghi M."/>
            <person name="Wade K."/>
            <person name="Ball S.L."/>
            <person name="Bradley K.W."/>
            <person name="Asai D.J."/>
            <person name="Bowman C.A."/>
            <person name="Russell D.A."/>
            <person name="Pope W.H."/>
            <person name="Jacobs-Sera D."/>
            <person name="Hendrix R.W."/>
            <person name="Hatfull G.F."/>
        </authorList>
    </citation>
    <scope>NUCLEOTIDE SEQUENCE [LARGE SCALE GENOMIC DNA]</scope>
    <source>
        <strain evidence="7 8">DSM 27710</strain>
    </source>
</reference>
<feature type="transmembrane region" description="Helical" evidence="6">
    <location>
        <begin position="115"/>
        <end position="136"/>
    </location>
</feature>
<comment type="subcellular location">
    <subcellularLocation>
        <location evidence="1">Cell membrane</location>
        <topology evidence="1">Multi-pass membrane protein</topology>
    </subcellularLocation>
</comment>
<keyword evidence="3 6" id="KW-0812">Transmembrane</keyword>
<evidence type="ECO:0000256" key="6">
    <source>
        <dbReference type="SAM" id="Phobius"/>
    </source>
</evidence>
<dbReference type="PANTHER" id="PTHR30213:SF0">
    <property type="entry name" value="UPF0761 MEMBRANE PROTEIN YIHY"/>
    <property type="match status" value="1"/>
</dbReference>
<evidence type="ECO:0000256" key="1">
    <source>
        <dbReference type="ARBA" id="ARBA00004651"/>
    </source>
</evidence>
<evidence type="ECO:0000313" key="8">
    <source>
        <dbReference type="Proteomes" id="UP000055590"/>
    </source>
</evidence>
<feature type="transmembrane region" description="Helical" evidence="6">
    <location>
        <begin position="156"/>
        <end position="180"/>
    </location>
</feature>
<dbReference type="PATRIC" id="fig|1391653.3.peg.362"/>
<dbReference type="Proteomes" id="UP000055590">
    <property type="component" value="Chromosome"/>
</dbReference>
<keyword evidence="8" id="KW-1185">Reference proteome</keyword>